<dbReference type="Proteomes" id="UP001550628">
    <property type="component" value="Unassembled WGS sequence"/>
</dbReference>
<evidence type="ECO:0000313" key="1">
    <source>
        <dbReference type="EMBL" id="MEU1951429.1"/>
    </source>
</evidence>
<comment type="caution">
    <text evidence="1">The sequence shown here is derived from an EMBL/GenBank/DDBJ whole genome shotgun (WGS) entry which is preliminary data.</text>
</comment>
<proteinExistence type="predicted"/>
<name>A0ABV2WKL8_9NOCA</name>
<dbReference type="InterPro" id="IPR023393">
    <property type="entry name" value="START-like_dom_sf"/>
</dbReference>
<protein>
    <submittedName>
        <fullName evidence="1">SRPBCC family protein</fullName>
    </submittedName>
</protein>
<dbReference type="Gene3D" id="3.30.530.20">
    <property type="match status" value="1"/>
</dbReference>
<keyword evidence="2" id="KW-1185">Reference proteome</keyword>
<reference evidence="1 2" key="1">
    <citation type="submission" date="2024-06" db="EMBL/GenBank/DDBJ databases">
        <title>The Natural Products Discovery Center: Release of the First 8490 Sequenced Strains for Exploring Actinobacteria Biosynthetic Diversity.</title>
        <authorList>
            <person name="Kalkreuter E."/>
            <person name="Kautsar S.A."/>
            <person name="Yang D."/>
            <person name="Bader C.D."/>
            <person name="Teijaro C.N."/>
            <person name="Fluegel L."/>
            <person name="Davis C.M."/>
            <person name="Simpson J.R."/>
            <person name="Lauterbach L."/>
            <person name="Steele A.D."/>
            <person name="Gui C."/>
            <person name="Meng S."/>
            <person name="Li G."/>
            <person name="Viehrig K."/>
            <person name="Ye F."/>
            <person name="Su P."/>
            <person name="Kiefer A.F."/>
            <person name="Nichols A."/>
            <person name="Cepeda A.J."/>
            <person name="Yan W."/>
            <person name="Fan B."/>
            <person name="Jiang Y."/>
            <person name="Adhikari A."/>
            <person name="Zheng C.-J."/>
            <person name="Schuster L."/>
            <person name="Cowan T.M."/>
            <person name="Smanski M.J."/>
            <person name="Chevrette M.G."/>
            <person name="De Carvalho L.P.S."/>
            <person name="Shen B."/>
        </authorList>
    </citation>
    <scope>NUCLEOTIDE SEQUENCE [LARGE SCALE GENOMIC DNA]</scope>
    <source>
        <strain evidence="1 2">NPDC019708</strain>
    </source>
</reference>
<dbReference type="SUPFAM" id="SSF55961">
    <property type="entry name" value="Bet v1-like"/>
    <property type="match status" value="1"/>
</dbReference>
<dbReference type="EMBL" id="JBEYBF010000003">
    <property type="protein sequence ID" value="MEU1951429.1"/>
    <property type="molecule type" value="Genomic_DNA"/>
</dbReference>
<sequence>METITVERVITAPPNAVFDWISTAHNYTRIPLVLHERLAVPGAGAPYGLGAVRFLVWCVGVFWERVTAYDPPRSFEYHVYRSFPPARHELGRVEFTETTDGTRVVWTTVVELRFPLVGAVLTRRVVRPLFTYAFGRVLDVAAHDLTARAA</sequence>
<accession>A0ABV2WKL8</accession>
<dbReference type="CDD" id="cd07821">
    <property type="entry name" value="PYR_PYL_RCAR_like"/>
    <property type="match status" value="1"/>
</dbReference>
<evidence type="ECO:0000313" key="2">
    <source>
        <dbReference type="Proteomes" id="UP001550628"/>
    </source>
</evidence>
<dbReference type="RefSeq" id="WP_356953553.1">
    <property type="nucleotide sequence ID" value="NZ_JBEYBD010000001.1"/>
</dbReference>
<organism evidence="1 2">
    <name type="scientific">Nocardia rhamnosiphila</name>
    <dbReference type="NCBI Taxonomy" id="426716"/>
    <lineage>
        <taxon>Bacteria</taxon>
        <taxon>Bacillati</taxon>
        <taxon>Actinomycetota</taxon>
        <taxon>Actinomycetes</taxon>
        <taxon>Mycobacteriales</taxon>
        <taxon>Nocardiaceae</taxon>
        <taxon>Nocardia</taxon>
    </lineage>
</organism>
<dbReference type="Pfam" id="PF10604">
    <property type="entry name" value="Polyketide_cyc2"/>
    <property type="match status" value="1"/>
</dbReference>
<dbReference type="InterPro" id="IPR019587">
    <property type="entry name" value="Polyketide_cyclase/dehydratase"/>
</dbReference>
<gene>
    <name evidence="1" type="ORF">ABZ510_06170</name>
</gene>